<dbReference type="RefSeq" id="WP_038484028.1">
    <property type="nucleotide sequence ID" value="NZ_CP003923.1"/>
</dbReference>
<evidence type="ECO:0000256" key="4">
    <source>
        <dbReference type="PIRNR" id="PIRNR005690"/>
    </source>
</evidence>
<dbReference type="PANTHER" id="PTHR22550">
    <property type="entry name" value="SPORE GERMINATION PROTEIN"/>
    <property type="match status" value="1"/>
</dbReference>
<feature type="transmembrane region" description="Helical" evidence="6">
    <location>
        <begin position="416"/>
        <end position="441"/>
    </location>
</feature>
<dbReference type="GO" id="GO:0005886">
    <property type="term" value="C:plasma membrane"/>
    <property type="evidence" value="ECO:0007669"/>
    <property type="project" value="UniProtKB-SubCell"/>
</dbReference>
<keyword evidence="6" id="KW-1133">Transmembrane helix</keyword>
<dbReference type="EMBL" id="CP003923">
    <property type="protein sequence ID" value="AIC96246.1"/>
    <property type="molecule type" value="Genomic_DNA"/>
</dbReference>
<feature type="transmembrane region" description="Helical" evidence="6">
    <location>
        <begin position="386"/>
        <end position="404"/>
    </location>
</feature>
<evidence type="ECO:0000256" key="5">
    <source>
        <dbReference type="SAM" id="MobiDB-lite"/>
    </source>
</evidence>
<dbReference type="Pfam" id="PF03323">
    <property type="entry name" value="GerA"/>
    <property type="match status" value="1"/>
</dbReference>
<evidence type="ECO:0000313" key="7">
    <source>
        <dbReference type="EMBL" id="AIC96246.1"/>
    </source>
</evidence>
<dbReference type="Proteomes" id="UP000027142">
    <property type="component" value="Chromosome"/>
</dbReference>
<feature type="transmembrane region" description="Helical" evidence="6">
    <location>
        <begin position="362"/>
        <end position="380"/>
    </location>
</feature>
<feature type="compositionally biased region" description="Basic residues" evidence="5">
    <location>
        <begin position="482"/>
        <end position="496"/>
    </location>
</feature>
<accession>A0A060LYC3</accession>
<dbReference type="PATRIC" id="fig|1246626.3.peg.3693"/>
<name>A0A060LYC3_9BACI</name>
<feature type="region of interest" description="Disordered" evidence="5">
    <location>
        <begin position="478"/>
        <end position="504"/>
    </location>
</feature>
<dbReference type="GO" id="GO:0009847">
    <property type="term" value="P:spore germination"/>
    <property type="evidence" value="ECO:0007669"/>
    <property type="project" value="UniProtKB-UniRule"/>
</dbReference>
<dbReference type="HOGENOM" id="CLU_021639_4_1_9"/>
<dbReference type="OrthoDB" id="9772630at2"/>
<proteinExistence type="inferred from homology"/>
<dbReference type="STRING" id="1246626.BleG1_3699"/>
<reference evidence="7 8" key="1">
    <citation type="journal article" date="2014" name="Gene">
        <title>A comparative genomic analysis of the alkalitolerant soil bacterium Bacillus lehensis G1.</title>
        <authorList>
            <person name="Noor Y.M."/>
            <person name="Samsulrizal N.H."/>
            <person name="Jema'on N.A."/>
            <person name="Low K.O."/>
            <person name="Ramli A.N."/>
            <person name="Alias N.I."/>
            <person name="Damis S.I."/>
            <person name="Fuzi S.F."/>
            <person name="Isa M.N."/>
            <person name="Murad A.M."/>
            <person name="Raih M.F."/>
            <person name="Bakar F.D."/>
            <person name="Najimudin N."/>
            <person name="Mahadi N.M."/>
            <person name="Illias R.M."/>
        </authorList>
    </citation>
    <scope>NUCLEOTIDE SEQUENCE [LARGE SCALE GENOMIC DNA]</scope>
    <source>
        <strain evidence="7 8">G1</strain>
    </source>
</reference>
<dbReference type="eggNOG" id="COG0619">
    <property type="taxonomic scope" value="Bacteria"/>
</dbReference>
<evidence type="ECO:0000256" key="2">
    <source>
        <dbReference type="ARBA" id="ARBA00005278"/>
    </source>
</evidence>
<dbReference type="PANTHER" id="PTHR22550:SF5">
    <property type="entry name" value="LEUCINE ZIPPER PROTEIN 4"/>
    <property type="match status" value="1"/>
</dbReference>
<dbReference type="InterPro" id="IPR050768">
    <property type="entry name" value="UPF0353/GerABKA_families"/>
</dbReference>
<keyword evidence="3 4" id="KW-0472">Membrane</keyword>
<comment type="subcellular location">
    <subcellularLocation>
        <location evidence="4">Cell membrane</location>
    </subcellularLocation>
    <subcellularLocation>
        <location evidence="1">Membrane</location>
        <topology evidence="1">Multi-pass membrane protein</topology>
    </subcellularLocation>
</comment>
<organism evidence="7 8">
    <name type="scientific">Shouchella lehensis G1</name>
    <dbReference type="NCBI Taxonomy" id="1246626"/>
    <lineage>
        <taxon>Bacteria</taxon>
        <taxon>Bacillati</taxon>
        <taxon>Bacillota</taxon>
        <taxon>Bacilli</taxon>
        <taxon>Bacillales</taxon>
        <taxon>Bacillaceae</taxon>
        <taxon>Shouchella</taxon>
    </lineage>
</organism>
<dbReference type="AlphaFoldDB" id="A0A060LYC3"/>
<keyword evidence="6" id="KW-0812">Transmembrane</keyword>
<gene>
    <name evidence="7" type="ORF">BleG1_3699</name>
</gene>
<keyword evidence="8" id="KW-1185">Reference proteome</keyword>
<evidence type="ECO:0000256" key="1">
    <source>
        <dbReference type="ARBA" id="ARBA00004141"/>
    </source>
</evidence>
<dbReference type="PIRSF" id="PIRSF005690">
    <property type="entry name" value="GerBA"/>
    <property type="match status" value="1"/>
</dbReference>
<dbReference type="InterPro" id="IPR004995">
    <property type="entry name" value="Spore_Ger"/>
</dbReference>
<evidence type="ECO:0000256" key="6">
    <source>
        <dbReference type="SAM" id="Phobius"/>
    </source>
</evidence>
<protein>
    <submittedName>
        <fullName evidence="7">Spore germination protein gerIA</fullName>
    </submittedName>
</protein>
<comment type="similarity">
    <text evidence="2 4">Belongs to the GerABKA family.</text>
</comment>
<dbReference type="KEGG" id="ble:BleG1_3699"/>
<sequence>MVFSNKKSPSQPKKHVASYQTIEEVLTHASQSDDFITREEWQVAKQKLTMFYFESMIDMQKLPSHVLHPISKLTHYTFEQLKERLFTTEMKRCNTALEADEGLLKGSILLLIEESRKTSYLLVDLSHQEDREVTVPEIEFSVFGSKESFIETVEVNINLLRRRIPSSDLYMKKYTVGSHSKTDVYVVYCQSIANEENVATVQKRMSELDIDQIQDASMLLQVIEDTRSIFPQIIDTERPDRSAGALLEGKIVILTNGSPQALITPVTAFQFISAFEDYLLSWQTASALRLVRIMAVFFSIFATPLYVAILTYHPEIIPQDLFSSLVVSRTAVPFPPIMEALFLEITIELLREAGARLPTKVGQTIGIVGGIVIGTAAVEAGLTSNVLLIIVSLAALASFTIPVYRMGTTIRFVRFPFIIAAQAWGLIAIALVSIICMSHLLSLTSLGRPYMAPIYPFSFTDMKDSLLRLPQSMQGTRPRFLQTKRKKRPFNRHSKPKKDIDDGY</sequence>
<evidence type="ECO:0000256" key="3">
    <source>
        <dbReference type="ARBA" id="ARBA00023136"/>
    </source>
</evidence>
<feature type="transmembrane region" description="Helical" evidence="6">
    <location>
        <begin position="290"/>
        <end position="312"/>
    </location>
</feature>
<evidence type="ECO:0000313" key="8">
    <source>
        <dbReference type="Proteomes" id="UP000027142"/>
    </source>
</evidence>